<dbReference type="Proteomes" id="UP000807825">
    <property type="component" value="Unassembled WGS sequence"/>
</dbReference>
<evidence type="ECO:0000313" key="5">
    <source>
        <dbReference type="Proteomes" id="UP000807825"/>
    </source>
</evidence>
<dbReference type="EMBL" id="JACRDE010000210">
    <property type="protein sequence ID" value="MBI5249359.1"/>
    <property type="molecule type" value="Genomic_DNA"/>
</dbReference>
<dbReference type="Gene3D" id="3.90.226.10">
    <property type="entry name" value="2-enoyl-CoA Hydratase, Chain A, domain 1"/>
    <property type="match status" value="1"/>
</dbReference>
<dbReference type="CDD" id="cd06558">
    <property type="entry name" value="crotonase-like"/>
    <property type="match status" value="1"/>
</dbReference>
<dbReference type="FunFam" id="1.10.12.10:FF:000001">
    <property type="entry name" value="Probable enoyl-CoA hydratase, mitochondrial"/>
    <property type="match status" value="1"/>
</dbReference>
<evidence type="ECO:0000256" key="3">
    <source>
        <dbReference type="RuleBase" id="RU003707"/>
    </source>
</evidence>
<dbReference type="Pfam" id="PF00378">
    <property type="entry name" value="ECH_1"/>
    <property type="match status" value="1"/>
</dbReference>
<gene>
    <name evidence="4" type="ORF">HY912_07685</name>
</gene>
<name>A0A9D6Z305_9BACT</name>
<protein>
    <submittedName>
        <fullName evidence="4">Enoyl-CoA hydratase/isomerase family protein</fullName>
    </submittedName>
</protein>
<dbReference type="PROSITE" id="PS00166">
    <property type="entry name" value="ENOYL_COA_HYDRATASE"/>
    <property type="match status" value="1"/>
</dbReference>
<dbReference type="PANTHER" id="PTHR11941">
    <property type="entry name" value="ENOYL-COA HYDRATASE-RELATED"/>
    <property type="match status" value="1"/>
</dbReference>
<evidence type="ECO:0000256" key="1">
    <source>
        <dbReference type="ARBA" id="ARBA00005254"/>
    </source>
</evidence>
<dbReference type="InterPro" id="IPR014748">
    <property type="entry name" value="Enoyl-CoA_hydra_C"/>
</dbReference>
<evidence type="ECO:0000313" key="4">
    <source>
        <dbReference type="EMBL" id="MBI5249359.1"/>
    </source>
</evidence>
<comment type="caution">
    <text evidence="4">The sequence shown here is derived from an EMBL/GenBank/DDBJ whole genome shotgun (WGS) entry which is preliminary data.</text>
</comment>
<accession>A0A9D6Z305</accession>
<dbReference type="GO" id="GO:0006635">
    <property type="term" value="P:fatty acid beta-oxidation"/>
    <property type="evidence" value="ECO:0007669"/>
    <property type="project" value="TreeGrafter"/>
</dbReference>
<dbReference type="PANTHER" id="PTHR11941:SF54">
    <property type="entry name" value="ENOYL-COA HYDRATASE, MITOCHONDRIAL"/>
    <property type="match status" value="1"/>
</dbReference>
<dbReference type="InterPro" id="IPR001753">
    <property type="entry name" value="Enoyl-CoA_hydra/iso"/>
</dbReference>
<organism evidence="4 5">
    <name type="scientific">Desulfomonile tiedjei</name>
    <dbReference type="NCBI Taxonomy" id="2358"/>
    <lineage>
        <taxon>Bacteria</taxon>
        <taxon>Pseudomonadati</taxon>
        <taxon>Thermodesulfobacteriota</taxon>
        <taxon>Desulfomonilia</taxon>
        <taxon>Desulfomonilales</taxon>
        <taxon>Desulfomonilaceae</taxon>
        <taxon>Desulfomonile</taxon>
    </lineage>
</organism>
<evidence type="ECO:0000256" key="2">
    <source>
        <dbReference type="ARBA" id="ARBA00023239"/>
    </source>
</evidence>
<reference evidence="4" key="1">
    <citation type="submission" date="2020-07" db="EMBL/GenBank/DDBJ databases">
        <title>Huge and variable diversity of episymbiotic CPR bacteria and DPANN archaea in groundwater ecosystems.</title>
        <authorList>
            <person name="He C.Y."/>
            <person name="Keren R."/>
            <person name="Whittaker M."/>
            <person name="Farag I.F."/>
            <person name="Doudna J."/>
            <person name="Cate J.H.D."/>
            <person name="Banfield J.F."/>
        </authorList>
    </citation>
    <scope>NUCLEOTIDE SEQUENCE</scope>
    <source>
        <strain evidence="4">NC_groundwater_1664_Pr3_B-0.1um_52_9</strain>
    </source>
</reference>
<keyword evidence="2" id="KW-0456">Lyase</keyword>
<sequence length="263" mass="28673">MKEDYEDINLTRDGMIATITIDRPKVLNAIRYHTMVEIDDALDKVESEDSIRVVVLTGAGTKAFVSGGDISLMAKGLQYVQTLTEVPKGQDVCSRIENFPKPVIARINGYALGGGTELALCCDIRIAAENVKMGLPEIKLGIIPGYGGTQRLPRLIGIGRAKELILTGDHISAQQALEYGLVNRVVPISELDQTVTELAEKMASYGPVALHMAKTAINNGLQADMRTALQLEARCYSICFATEDRVEGMNAFLEKRKPNFQGC</sequence>
<dbReference type="AlphaFoldDB" id="A0A9D6Z305"/>
<comment type="similarity">
    <text evidence="1 3">Belongs to the enoyl-CoA hydratase/isomerase family.</text>
</comment>
<dbReference type="InterPro" id="IPR029045">
    <property type="entry name" value="ClpP/crotonase-like_dom_sf"/>
</dbReference>
<proteinExistence type="inferred from homology"/>
<dbReference type="Gene3D" id="1.10.12.10">
    <property type="entry name" value="Lyase 2-enoyl-coa Hydratase, Chain A, domain 2"/>
    <property type="match status" value="1"/>
</dbReference>
<dbReference type="SUPFAM" id="SSF52096">
    <property type="entry name" value="ClpP/crotonase"/>
    <property type="match status" value="1"/>
</dbReference>
<dbReference type="GO" id="GO:0016836">
    <property type="term" value="F:hydro-lyase activity"/>
    <property type="evidence" value="ECO:0007669"/>
    <property type="project" value="UniProtKB-ARBA"/>
</dbReference>
<dbReference type="FunFam" id="3.90.226.10:FF:000009">
    <property type="entry name" value="Carnitinyl-CoA dehydratase"/>
    <property type="match status" value="1"/>
</dbReference>
<dbReference type="InterPro" id="IPR018376">
    <property type="entry name" value="Enoyl-CoA_hyd/isom_CS"/>
</dbReference>